<comment type="caution">
    <text evidence="1">The sequence shown here is derived from an EMBL/GenBank/DDBJ whole genome shotgun (WGS) entry which is preliminary data.</text>
</comment>
<evidence type="ECO:0000313" key="1">
    <source>
        <dbReference type="EMBL" id="EYB91213.1"/>
    </source>
</evidence>
<dbReference type="EMBL" id="JARK01001544">
    <property type="protein sequence ID" value="EYB91213.1"/>
    <property type="molecule type" value="Genomic_DNA"/>
</dbReference>
<organism evidence="1 2">
    <name type="scientific">Ancylostoma ceylanicum</name>
    <dbReference type="NCBI Taxonomy" id="53326"/>
    <lineage>
        <taxon>Eukaryota</taxon>
        <taxon>Metazoa</taxon>
        <taxon>Ecdysozoa</taxon>
        <taxon>Nematoda</taxon>
        <taxon>Chromadorea</taxon>
        <taxon>Rhabditida</taxon>
        <taxon>Rhabditina</taxon>
        <taxon>Rhabditomorpha</taxon>
        <taxon>Strongyloidea</taxon>
        <taxon>Ancylostomatidae</taxon>
        <taxon>Ancylostomatinae</taxon>
        <taxon>Ancylostoma</taxon>
    </lineage>
</organism>
<protein>
    <submittedName>
        <fullName evidence="1">Uncharacterized protein</fullName>
    </submittedName>
</protein>
<evidence type="ECO:0000313" key="2">
    <source>
        <dbReference type="Proteomes" id="UP000024635"/>
    </source>
</evidence>
<reference evidence="2" key="1">
    <citation type="journal article" date="2015" name="Nat. Genet.">
        <title>The genome and transcriptome of the zoonotic hookworm Ancylostoma ceylanicum identify infection-specific gene families.</title>
        <authorList>
            <person name="Schwarz E.M."/>
            <person name="Hu Y."/>
            <person name="Antoshechkin I."/>
            <person name="Miller M.M."/>
            <person name="Sternberg P.W."/>
            <person name="Aroian R.V."/>
        </authorList>
    </citation>
    <scope>NUCLEOTIDE SEQUENCE</scope>
    <source>
        <strain evidence="2">HY135</strain>
    </source>
</reference>
<accession>A0A016SKI7</accession>
<proteinExistence type="predicted"/>
<keyword evidence="2" id="KW-1185">Reference proteome</keyword>
<name>A0A016SKI7_9BILA</name>
<gene>
    <name evidence="1" type="primary">Acey_s0208.g2055</name>
    <name evidence="1" type="ORF">Y032_0208g2055</name>
</gene>
<sequence>MILREMLYVLRGLVCLRVRWPVSMQLLAIQKTSDRPREEDVDQQSQQVRHCAGRDGCVDLKTTEKYSGAMEIARKLEN</sequence>
<dbReference type="AlphaFoldDB" id="A0A016SKI7"/>
<dbReference type="Proteomes" id="UP000024635">
    <property type="component" value="Unassembled WGS sequence"/>
</dbReference>